<comment type="caution">
    <text evidence="1">The sequence shown here is derived from an EMBL/GenBank/DDBJ whole genome shotgun (WGS) entry which is preliminary data.</text>
</comment>
<evidence type="ECO:0000313" key="1">
    <source>
        <dbReference type="EMBL" id="OEY70598.1"/>
    </source>
</evidence>
<gene>
    <name evidence="1" type="ORF">BI198_14245</name>
</gene>
<name>A0A1E7Q9A9_9GAMM</name>
<dbReference type="OrthoDB" id="5828847at2"/>
<dbReference type="Pfam" id="PF10982">
    <property type="entry name" value="DUF2789"/>
    <property type="match status" value="1"/>
</dbReference>
<dbReference type="STRING" id="1628148.BI198_14245"/>
<dbReference type="Proteomes" id="UP000242258">
    <property type="component" value="Unassembled WGS sequence"/>
</dbReference>
<dbReference type="InterPro" id="IPR021250">
    <property type="entry name" value="DUF2789"/>
</dbReference>
<proteinExistence type="predicted"/>
<accession>A0A1E7Q9A9</accession>
<keyword evidence="2" id="KW-1185">Reference proteome</keyword>
<dbReference type="Gene3D" id="1.10.10.1130">
    <property type="entry name" value="Uncharacterised protein PF10982, DUF2789"/>
    <property type="match status" value="1"/>
</dbReference>
<dbReference type="EMBL" id="MKEK01000001">
    <property type="protein sequence ID" value="OEY70598.1"/>
    <property type="molecule type" value="Genomic_DNA"/>
</dbReference>
<organism evidence="1 2">
    <name type="scientific">Rheinheimera salexigens</name>
    <dbReference type="NCBI Taxonomy" id="1628148"/>
    <lineage>
        <taxon>Bacteria</taxon>
        <taxon>Pseudomonadati</taxon>
        <taxon>Pseudomonadota</taxon>
        <taxon>Gammaproteobacteria</taxon>
        <taxon>Chromatiales</taxon>
        <taxon>Chromatiaceae</taxon>
        <taxon>Rheinheimera</taxon>
    </lineage>
</organism>
<evidence type="ECO:0000313" key="2">
    <source>
        <dbReference type="Proteomes" id="UP000242258"/>
    </source>
</evidence>
<dbReference type="RefSeq" id="WP_070050152.1">
    <property type="nucleotide sequence ID" value="NZ_CBCSDO010000002.1"/>
</dbReference>
<dbReference type="AlphaFoldDB" id="A0A1E7Q9A9"/>
<dbReference type="InterPro" id="IPR038086">
    <property type="entry name" value="DUF2789_sf"/>
</dbReference>
<sequence length="75" mass="8617">MQTEIHRMSSLFAQLGLDSEPEAIEDFIANHKLAADVAIQDAPYWQPSQAKFLRNSLQEDAEWCEIIDELSIQLR</sequence>
<protein>
    <recommendedName>
        <fullName evidence="3">DUF2789 domain-containing protein</fullName>
    </recommendedName>
</protein>
<evidence type="ECO:0008006" key="3">
    <source>
        <dbReference type="Google" id="ProtNLM"/>
    </source>
</evidence>
<reference evidence="2" key="1">
    <citation type="submission" date="2016-09" db="EMBL/GenBank/DDBJ databases">
        <authorList>
            <person name="Wan X."/>
            <person name="Hou S."/>
        </authorList>
    </citation>
    <scope>NUCLEOTIDE SEQUENCE [LARGE SCALE GENOMIC DNA]</scope>
    <source>
        <strain evidence="2">KH87</strain>
    </source>
</reference>